<keyword evidence="5 7" id="KW-0472">Membrane</keyword>
<dbReference type="GO" id="GO:0022857">
    <property type="term" value="F:transmembrane transporter activity"/>
    <property type="evidence" value="ECO:0007669"/>
    <property type="project" value="TreeGrafter"/>
</dbReference>
<comment type="caution">
    <text evidence="10">The sequence shown here is derived from an EMBL/GenBank/DDBJ whole genome shotgun (WGS) entry which is preliminary data.</text>
</comment>
<feature type="domain" description="ABC3 transporter permease C-terminal" evidence="8">
    <location>
        <begin position="287"/>
        <end position="399"/>
    </location>
</feature>
<dbReference type="InterPro" id="IPR050250">
    <property type="entry name" value="Macrolide_Exporter_MacB"/>
</dbReference>
<evidence type="ECO:0000256" key="7">
    <source>
        <dbReference type="SAM" id="Phobius"/>
    </source>
</evidence>
<feature type="transmembrane region" description="Helical" evidence="7">
    <location>
        <begin position="283"/>
        <end position="307"/>
    </location>
</feature>
<dbReference type="PANTHER" id="PTHR30572:SF4">
    <property type="entry name" value="ABC TRANSPORTER PERMEASE YTRF"/>
    <property type="match status" value="1"/>
</dbReference>
<evidence type="ECO:0000256" key="4">
    <source>
        <dbReference type="ARBA" id="ARBA00022989"/>
    </source>
</evidence>
<keyword evidence="11" id="KW-1185">Reference proteome</keyword>
<organism evidence="10 11">
    <name type="scientific">Velocimicrobium porci</name>
    <dbReference type="NCBI Taxonomy" id="2606634"/>
    <lineage>
        <taxon>Bacteria</taxon>
        <taxon>Bacillati</taxon>
        <taxon>Bacillota</taxon>
        <taxon>Clostridia</taxon>
        <taxon>Lachnospirales</taxon>
        <taxon>Lachnospiraceae</taxon>
        <taxon>Velocimicrobium</taxon>
    </lineage>
</organism>
<evidence type="ECO:0000256" key="3">
    <source>
        <dbReference type="ARBA" id="ARBA00022692"/>
    </source>
</evidence>
<dbReference type="AlphaFoldDB" id="A0A6L5Y142"/>
<evidence type="ECO:0000256" key="2">
    <source>
        <dbReference type="ARBA" id="ARBA00022475"/>
    </source>
</evidence>
<keyword evidence="2" id="KW-1003">Cell membrane</keyword>
<feature type="transmembrane region" description="Helical" evidence="7">
    <location>
        <begin position="369"/>
        <end position="389"/>
    </location>
</feature>
<proteinExistence type="inferred from homology"/>
<keyword evidence="4 7" id="KW-1133">Transmembrane helix</keyword>
<dbReference type="Pfam" id="PF12704">
    <property type="entry name" value="MacB_PCD"/>
    <property type="match status" value="1"/>
</dbReference>
<gene>
    <name evidence="10" type="ORF">FYJ58_12525</name>
</gene>
<evidence type="ECO:0000256" key="5">
    <source>
        <dbReference type="ARBA" id="ARBA00023136"/>
    </source>
</evidence>
<dbReference type="Pfam" id="PF02687">
    <property type="entry name" value="FtsX"/>
    <property type="match status" value="1"/>
</dbReference>
<dbReference type="InterPro" id="IPR025857">
    <property type="entry name" value="MacB_PCD"/>
</dbReference>
<reference evidence="10 11" key="1">
    <citation type="submission" date="2019-08" db="EMBL/GenBank/DDBJ databases">
        <title>In-depth cultivation of the pig gut microbiome towards novel bacterial diversity and tailored functional studies.</title>
        <authorList>
            <person name="Wylensek D."/>
            <person name="Hitch T.C.A."/>
            <person name="Clavel T."/>
        </authorList>
    </citation>
    <scope>NUCLEOTIDE SEQUENCE [LARGE SCALE GENOMIC DNA]</scope>
    <source>
        <strain evidence="10 11">WCA-693-APC-MOT-I</strain>
    </source>
</reference>
<feature type="domain" description="MacB-like periplasmic core" evidence="9">
    <location>
        <begin position="35"/>
        <end position="241"/>
    </location>
</feature>
<protein>
    <submittedName>
        <fullName evidence="10">FtsX-like permease family protein</fullName>
    </submittedName>
</protein>
<dbReference type="GO" id="GO:0005886">
    <property type="term" value="C:plasma membrane"/>
    <property type="evidence" value="ECO:0007669"/>
    <property type="project" value="UniProtKB-SubCell"/>
</dbReference>
<evidence type="ECO:0000259" key="8">
    <source>
        <dbReference type="Pfam" id="PF02687"/>
    </source>
</evidence>
<dbReference type="Proteomes" id="UP000482209">
    <property type="component" value="Unassembled WGS sequence"/>
</dbReference>
<feature type="transmembrane region" description="Helical" evidence="7">
    <location>
        <begin position="36"/>
        <end position="56"/>
    </location>
</feature>
<evidence type="ECO:0000313" key="10">
    <source>
        <dbReference type="EMBL" id="MSS64692.1"/>
    </source>
</evidence>
<evidence type="ECO:0000259" key="9">
    <source>
        <dbReference type="Pfam" id="PF12704"/>
    </source>
</evidence>
<name>A0A6L5Y142_9FIRM</name>
<comment type="subcellular location">
    <subcellularLocation>
        <location evidence="1">Cell membrane</location>
        <topology evidence="1">Multi-pass membrane protein</topology>
    </subcellularLocation>
</comment>
<comment type="similarity">
    <text evidence="6">Belongs to the ABC-4 integral membrane protein family.</text>
</comment>
<sequence length="406" mass="44502">MVKFYLMARQRSIEMKLWQTMKLAWLNIIGNRMRSFLTMLGMIIGVASVIILVSLMESMTNEMLNSYADMGVNNITVEIHGRNGNPVLKEEDIYDYVEKHKDTMLGATPNITFTGSVKFGGKTKDGITVTGVDESYIKIMKRQLQAGRGITYSDTAIRNKTCVIGSYINNTIFNGKAKPGDLVYVNGEEFKVVGVLKEESDSSEWSKDNCFYSPYTTVAKLAGMGTISNYLFFAKDSKLVEEETKNLQRYLFHTFHSTKAYSVTNMIDILKEIKNQQKLMTSVLAGIAGISLVVAGIGIMNIMLVSVTERTKEIGIRKSLGAKRKDIMRQFVLEAGTTSSIGGVIGIVLGAVVTTKLGSVMGMQATTSIQTALVSFGISAGIGILFGYLPASKAAKLNPIDALRSE</sequence>
<dbReference type="InterPro" id="IPR003838">
    <property type="entry name" value="ABC3_permease_C"/>
</dbReference>
<keyword evidence="3 7" id="KW-0812">Transmembrane</keyword>
<evidence type="ECO:0000313" key="11">
    <source>
        <dbReference type="Proteomes" id="UP000482209"/>
    </source>
</evidence>
<dbReference type="PANTHER" id="PTHR30572">
    <property type="entry name" value="MEMBRANE COMPONENT OF TRANSPORTER-RELATED"/>
    <property type="match status" value="1"/>
</dbReference>
<feature type="transmembrane region" description="Helical" evidence="7">
    <location>
        <begin position="327"/>
        <end position="349"/>
    </location>
</feature>
<evidence type="ECO:0000256" key="6">
    <source>
        <dbReference type="ARBA" id="ARBA00038076"/>
    </source>
</evidence>
<accession>A0A6L5Y142</accession>
<dbReference type="EMBL" id="VUMT01000025">
    <property type="protein sequence ID" value="MSS64692.1"/>
    <property type="molecule type" value="Genomic_DNA"/>
</dbReference>
<evidence type="ECO:0000256" key="1">
    <source>
        <dbReference type="ARBA" id="ARBA00004651"/>
    </source>
</evidence>